<keyword evidence="3 5" id="KW-1133">Transmembrane helix</keyword>
<feature type="transmembrane region" description="Helical" evidence="5">
    <location>
        <begin position="350"/>
        <end position="371"/>
    </location>
</feature>
<accession>A0A9D1RHC2</accession>
<dbReference type="Pfam" id="PF04932">
    <property type="entry name" value="Wzy_C"/>
    <property type="match status" value="1"/>
</dbReference>
<dbReference type="AlphaFoldDB" id="A0A9D1RHC2"/>
<evidence type="ECO:0000256" key="2">
    <source>
        <dbReference type="ARBA" id="ARBA00022692"/>
    </source>
</evidence>
<feature type="transmembrane region" description="Helical" evidence="5">
    <location>
        <begin position="411"/>
        <end position="430"/>
    </location>
</feature>
<feature type="transmembrane region" description="Helical" evidence="5">
    <location>
        <begin position="66"/>
        <end position="89"/>
    </location>
</feature>
<comment type="caution">
    <text evidence="7">The sequence shown here is derived from an EMBL/GenBank/DDBJ whole genome shotgun (WGS) entry which is preliminary data.</text>
</comment>
<dbReference type="GO" id="GO:0016874">
    <property type="term" value="F:ligase activity"/>
    <property type="evidence" value="ECO:0007669"/>
    <property type="project" value="UniProtKB-KW"/>
</dbReference>
<feature type="transmembrane region" description="Helical" evidence="5">
    <location>
        <begin position="167"/>
        <end position="184"/>
    </location>
</feature>
<keyword evidence="7" id="KW-0436">Ligase</keyword>
<feature type="domain" description="O-antigen ligase-related" evidence="6">
    <location>
        <begin position="198"/>
        <end position="359"/>
    </location>
</feature>
<dbReference type="PANTHER" id="PTHR37422:SF13">
    <property type="entry name" value="LIPOPOLYSACCHARIDE BIOSYNTHESIS PROTEIN PA4999-RELATED"/>
    <property type="match status" value="1"/>
</dbReference>
<feature type="transmembrane region" description="Helical" evidence="5">
    <location>
        <begin position="101"/>
        <end position="117"/>
    </location>
</feature>
<feature type="transmembrane region" description="Helical" evidence="5">
    <location>
        <begin position="215"/>
        <end position="234"/>
    </location>
</feature>
<feature type="transmembrane region" description="Helical" evidence="5">
    <location>
        <begin position="124"/>
        <end position="147"/>
    </location>
</feature>
<dbReference type="InterPro" id="IPR051533">
    <property type="entry name" value="WaaL-like"/>
</dbReference>
<comment type="subcellular location">
    <subcellularLocation>
        <location evidence="1">Membrane</location>
        <topology evidence="1">Multi-pass membrane protein</topology>
    </subcellularLocation>
</comment>
<dbReference type="Proteomes" id="UP000824267">
    <property type="component" value="Unassembled WGS sequence"/>
</dbReference>
<evidence type="ECO:0000259" key="6">
    <source>
        <dbReference type="Pfam" id="PF04932"/>
    </source>
</evidence>
<evidence type="ECO:0000256" key="3">
    <source>
        <dbReference type="ARBA" id="ARBA00022989"/>
    </source>
</evidence>
<feature type="transmembrane region" description="Helical" evidence="5">
    <location>
        <begin position="241"/>
        <end position="262"/>
    </location>
</feature>
<evidence type="ECO:0000256" key="5">
    <source>
        <dbReference type="SAM" id="Phobius"/>
    </source>
</evidence>
<evidence type="ECO:0000313" key="7">
    <source>
        <dbReference type="EMBL" id="HIW87128.1"/>
    </source>
</evidence>
<keyword evidence="4 5" id="KW-0472">Membrane</keyword>
<protein>
    <submittedName>
        <fullName evidence="7">O-antigen ligase family protein</fullName>
    </submittedName>
</protein>
<dbReference type="GO" id="GO:0016020">
    <property type="term" value="C:membrane"/>
    <property type="evidence" value="ECO:0007669"/>
    <property type="project" value="UniProtKB-SubCell"/>
</dbReference>
<name>A0A9D1RHC2_9BACT</name>
<reference evidence="7" key="2">
    <citation type="submission" date="2021-04" db="EMBL/GenBank/DDBJ databases">
        <authorList>
            <person name="Gilroy R."/>
        </authorList>
    </citation>
    <scope>NUCLEOTIDE SEQUENCE</scope>
    <source>
        <strain evidence="7">Gambia16-930</strain>
    </source>
</reference>
<reference evidence="7" key="1">
    <citation type="journal article" date="2021" name="PeerJ">
        <title>Extensive microbial diversity within the chicken gut microbiome revealed by metagenomics and culture.</title>
        <authorList>
            <person name="Gilroy R."/>
            <person name="Ravi A."/>
            <person name="Getino M."/>
            <person name="Pursley I."/>
            <person name="Horton D.L."/>
            <person name="Alikhan N.F."/>
            <person name="Baker D."/>
            <person name="Gharbi K."/>
            <person name="Hall N."/>
            <person name="Watson M."/>
            <person name="Adriaenssens E.M."/>
            <person name="Foster-Nyarko E."/>
            <person name="Jarju S."/>
            <person name="Secka A."/>
            <person name="Antonio M."/>
            <person name="Oren A."/>
            <person name="Chaudhuri R.R."/>
            <person name="La Ragione R."/>
            <person name="Hildebrand F."/>
            <person name="Pallen M.J."/>
        </authorList>
    </citation>
    <scope>NUCLEOTIDE SEQUENCE</scope>
    <source>
        <strain evidence="7">Gambia16-930</strain>
    </source>
</reference>
<feature type="non-terminal residue" evidence="7">
    <location>
        <position position="620"/>
    </location>
</feature>
<feature type="transmembrane region" description="Helical" evidence="5">
    <location>
        <begin position="37"/>
        <end position="54"/>
    </location>
</feature>
<evidence type="ECO:0000256" key="1">
    <source>
        <dbReference type="ARBA" id="ARBA00004141"/>
    </source>
</evidence>
<dbReference type="EMBL" id="DXGG01000083">
    <property type="protein sequence ID" value="HIW87128.1"/>
    <property type="molecule type" value="Genomic_DNA"/>
</dbReference>
<evidence type="ECO:0000313" key="8">
    <source>
        <dbReference type="Proteomes" id="UP000824267"/>
    </source>
</evidence>
<gene>
    <name evidence="7" type="ORF">IAC47_02510</name>
</gene>
<feature type="transmembrane region" description="Helical" evidence="5">
    <location>
        <begin position="442"/>
        <end position="461"/>
    </location>
</feature>
<evidence type="ECO:0000256" key="4">
    <source>
        <dbReference type="ARBA" id="ARBA00023136"/>
    </source>
</evidence>
<feature type="transmembrane region" description="Helical" evidence="5">
    <location>
        <begin position="191"/>
        <end position="209"/>
    </location>
</feature>
<sequence length="620" mass="71109">MVKKVFKGSVVLTSILILIQLFPPVLVLDSTSLRHFLIALFDLAATVTILFWCFKYGEKIFFRQVMLSPLSIVWGILVIFMGLSITWSINPTEGIVTWNRWIVVFTGMILSCILIAKENKSFKALVICTLTIATINVLACIVCYYVFDVHISQRNNLKLNGFYGNKNIFAVAMLFKLPFLYYAFIRYRRFVKWYSLALIFLVCFCLVILSTRSSFIGLALQLIILAAYGIYSWFRFKNRTFVKLSLIAAVAIAGFIIGDLFIEYNFNHFSKIKTNNYTIDARIGSIAEGNSKGRLVIWKNTSEIIKQSPWTGYGVGNHKLAIMKVECAKKADYIVSDHAHNDFLEMFSELGIFGFLLYVTTYVVSAIMCIRQILTSKHEVHRLIALVAACLLVTYMNDAMFNFPLERADCQIYLIIGVALVIANQLKINRGADKADRMSDKVALVFLFVLMLPVTFVEGTHCYSSVLQKKRILQHNGDKDITYSPEDWLRLMPAMPNIDESTKPIAVNVAERFAERKRYREAIDILLKDNSNPYYSLREFRLSSYYNQLDKRDSAVLWAKRCIRMKPLCYSPVRVLVSVSGKEGKADEQLRLINEYLDKYLLEPLAWEDKVTVLLRQGKR</sequence>
<keyword evidence="2 5" id="KW-0812">Transmembrane</keyword>
<proteinExistence type="predicted"/>
<dbReference type="InterPro" id="IPR007016">
    <property type="entry name" value="O-antigen_ligase-rel_domated"/>
</dbReference>
<organism evidence="7 8">
    <name type="scientific">Candidatus Onthomorpha intestinigallinarum</name>
    <dbReference type="NCBI Taxonomy" id="2840880"/>
    <lineage>
        <taxon>Bacteria</taxon>
        <taxon>Pseudomonadati</taxon>
        <taxon>Bacteroidota</taxon>
        <taxon>Bacteroidia</taxon>
        <taxon>Bacteroidales</taxon>
        <taxon>Candidatus Onthomorpha</taxon>
    </lineage>
</organism>
<dbReference type="PANTHER" id="PTHR37422">
    <property type="entry name" value="TEICHURONIC ACID BIOSYNTHESIS PROTEIN TUAE"/>
    <property type="match status" value="1"/>
</dbReference>
<feature type="transmembrane region" description="Helical" evidence="5">
    <location>
        <begin position="383"/>
        <end position="405"/>
    </location>
</feature>